<evidence type="ECO:0000313" key="2">
    <source>
        <dbReference type="EMBL" id="CAK7227101.1"/>
    </source>
</evidence>
<evidence type="ECO:0000313" key="3">
    <source>
        <dbReference type="Proteomes" id="UP001642406"/>
    </source>
</evidence>
<comment type="caution">
    <text evidence="2">The sequence shown here is derived from an EMBL/GenBank/DDBJ whole genome shotgun (WGS) entry which is preliminary data.</text>
</comment>
<dbReference type="Proteomes" id="UP001642406">
    <property type="component" value="Unassembled WGS sequence"/>
</dbReference>
<accession>A0ABP0C6B6</accession>
<dbReference type="PANTHER" id="PTHR13639:SF2">
    <property type="entry name" value="CYTOCHROME C OXIDASE ASSEMBLY FACTOR 4 HOMOLOG, MITOCHONDRIAL"/>
    <property type="match status" value="1"/>
</dbReference>
<feature type="region of interest" description="Disordered" evidence="1">
    <location>
        <begin position="1"/>
        <end position="24"/>
    </location>
</feature>
<dbReference type="PROSITE" id="PS51808">
    <property type="entry name" value="CHCH"/>
    <property type="match status" value="1"/>
</dbReference>
<proteinExistence type="predicted"/>
<gene>
    <name evidence="2" type="ORF">SBRCBS47491_006454</name>
</gene>
<organism evidence="2 3">
    <name type="scientific">Sporothrix bragantina</name>
    <dbReference type="NCBI Taxonomy" id="671064"/>
    <lineage>
        <taxon>Eukaryota</taxon>
        <taxon>Fungi</taxon>
        <taxon>Dikarya</taxon>
        <taxon>Ascomycota</taxon>
        <taxon>Pezizomycotina</taxon>
        <taxon>Sordariomycetes</taxon>
        <taxon>Sordariomycetidae</taxon>
        <taxon>Ophiostomatales</taxon>
        <taxon>Ophiostomataceae</taxon>
        <taxon>Sporothrix</taxon>
    </lineage>
</organism>
<sequence length="81" mass="9514">MTKDESNAAAAATEDDDEPDEWDKRIFSTGCADENAKLTDCYFEKKDWRACKEEMEKFRECWKAHNNDERTSTKDVEPEEK</sequence>
<evidence type="ECO:0000256" key="1">
    <source>
        <dbReference type="SAM" id="MobiDB-lite"/>
    </source>
</evidence>
<dbReference type="InterPro" id="IPR039870">
    <property type="entry name" value="Coa4-like"/>
</dbReference>
<keyword evidence="3" id="KW-1185">Reference proteome</keyword>
<evidence type="ECO:0008006" key="4">
    <source>
        <dbReference type="Google" id="ProtNLM"/>
    </source>
</evidence>
<reference evidence="2 3" key="1">
    <citation type="submission" date="2024-01" db="EMBL/GenBank/DDBJ databases">
        <authorList>
            <person name="Allen C."/>
            <person name="Tagirdzhanova G."/>
        </authorList>
    </citation>
    <scope>NUCLEOTIDE SEQUENCE [LARGE SCALE GENOMIC DNA]</scope>
</reference>
<protein>
    <recommendedName>
        <fullName evidence="4">CHCH domain-containing protein</fullName>
    </recommendedName>
</protein>
<dbReference type="EMBL" id="CAWUHC010000063">
    <property type="protein sequence ID" value="CAK7227101.1"/>
    <property type="molecule type" value="Genomic_DNA"/>
</dbReference>
<name>A0ABP0C6B6_9PEZI</name>
<dbReference type="PANTHER" id="PTHR13639">
    <property type="entry name" value="CYTOCHROME C OXIDASE ASSEMBLY FACTOR 4 HOMOLOG, MITOCHONDRIAL"/>
    <property type="match status" value="1"/>
</dbReference>